<dbReference type="InterPro" id="IPR005055">
    <property type="entry name" value="A10/PebIII"/>
</dbReference>
<dbReference type="Gene3D" id="1.10.2080.10">
    <property type="entry name" value="Insect odorant-binding protein A10/Ejaculatory bulb-specific protein 3"/>
    <property type="match status" value="1"/>
</dbReference>
<feature type="compositionally biased region" description="Polar residues" evidence="1">
    <location>
        <begin position="148"/>
        <end position="172"/>
    </location>
</feature>
<evidence type="ECO:0000313" key="4">
    <source>
        <dbReference type="Proteomes" id="UP001367676"/>
    </source>
</evidence>
<feature type="signal peptide" evidence="2">
    <location>
        <begin position="1"/>
        <end position="16"/>
    </location>
</feature>
<dbReference type="SUPFAM" id="SSF100910">
    <property type="entry name" value="Chemosensory protein Csp2"/>
    <property type="match status" value="1"/>
</dbReference>
<gene>
    <name evidence="3" type="ORF">V9T40_004125</name>
</gene>
<organism evidence="3 4">
    <name type="scientific">Parthenolecanium corni</name>
    <dbReference type="NCBI Taxonomy" id="536013"/>
    <lineage>
        <taxon>Eukaryota</taxon>
        <taxon>Metazoa</taxon>
        <taxon>Ecdysozoa</taxon>
        <taxon>Arthropoda</taxon>
        <taxon>Hexapoda</taxon>
        <taxon>Insecta</taxon>
        <taxon>Pterygota</taxon>
        <taxon>Neoptera</taxon>
        <taxon>Paraneoptera</taxon>
        <taxon>Hemiptera</taxon>
        <taxon>Sternorrhyncha</taxon>
        <taxon>Coccoidea</taxon>
        <taxon>Coccidae</taxon>
        <taxon>Parthenolecanium</taxon>
    </lineage>
</organism>
<dbReference type="InterPro" id="IPR036682">
    <property type="entry name" value="OS_D_A10/PebIII_sf"/>
</dbReference>
<evidence type="ECO:0000256" key="1">
    <source>
        <dbReference type="SAM" id="MobiDB-lite"/>
    </source>
</evidence>
<sequence>MYCLQIIALFSTCVLSIGCTTPTTSSSQDNSRQVDKYATELVKNDKIREVYIKCLLEKGPCNEDAADVKKMLPEAVQRGCAKCSEMHKKIIEKMMLHLQEKQPEILKQVSAKFDPKGEFMKTFLSKLKPITNDKSAKPVENGQKTEKSPTAASQPEQSTQASQTQQPKPIKN</sequence>
<dbReference type="Pfam" id="PF03392">
    <property type="entry name" value="OS-D"/>
    <property type="match status" value="1"/>
</dbReference>
<name>A0AAN9Y3D7_9HEMI</name>
<protein>
    <submittedName>
        <fullName evidence="3">Uncharacterized protein</fullName>
    </submittedName>
</protein>
<evidence type="ECO:0000256" key="2">
    <source>
        <dbReference type="SAM" id="SignalP"/>
    </source>
</evidence>
<accession>A0AAN9Y3D7</accession>
<keyword evidence="2" id="KW-0732">Signal</keyword>
<reference evidence="3 4" key="1">
    <citation type="submission" date="2024-03" db="EMBL/GenBank/DDBJ databases">
        <title>Adaptation during the transition from Ophiocordyceps entomopathogen to insect associate is accompanied by gene loss and intensified selection.</title>
        <authorList>
            <person name="Ward C.M."/>
            <person name="Onetto C.A."/>
            <person name="Borneman A.R."/>
        </authorList>
    </citation>
    <scope>NUCLEOTIDE SEQUENCE [LARGE SCALE GENOMIC DNA]</scope>
    <source>
        <strain evidence="3">AWRI1</strain>
        <tissue evidence="3">Single Adult Female</tissue>
    </source>
</reference>
<feature type="region of interest" description="Disordered" evidence="1">
    <location>
        <begin position="125"/>
        <end position="172"/>
    </location>
</feature>
<comment type="caution">
    <text evidence="3">The sequence shown here is derived from an EMBL/GenBank/DDBJ whole genome shotgun (WGS) entry which is preliminary data.</text>
</comment>
<dbReference type="AlphaFoldDB" id="A0AAN9Y3D7"/>
<dbReference type="Proteomes" id="UP001367676">
    <property type="component" value="Unassembled WGS sequence"/>
</dbReference>
<feature type="chain" id="PRO_5042965121" evidence="2">
    <location>
        <begin position="17"/>
        <end position="172"/>
    </location>
</feature>
<dbReference type="PANTHER" id="PTHR11257:SF13">
    <property type="entry name" value="GEO07322P1"/>
    <property type="match status" value="1"/>
</dbReference>
<dbReference type="EMBL" id="JBBCAQ010000027">
    <property type="protein sequence ID" value="KAK7586249.1"/>
    <property type="molecule type" value="Genomic_DNA"/>
</dbReference>
<proteinExistence type="predicted"/>
<evidence type="ECO:0000313" key="3">
    <source>
        <dbReference type="EMBL" id="KAK7586249.1"/>
    </source>
</evidence>
<dbReference type="PANTHER" id="PTHR11257">
    <property type="entry name" value="CHEMOSENSORY PROTEIN-RELATED"/>
    <property type="match status" value="1"/>
</dbReference>
<keyword evidence="4" id="KW-1185">Reference proteome</keyword>